<gene>
    <name evidence="1" type="ORF">PPENT_87.1.T2220003</name>
</gene>
<dbReference type="PANTHER" id="PTHR33706">
    <property type="entry name" value="MORN VARIANT REPEAT PROTEIN"/>
    <property type="match status" value="1"/>
</dbReference>
<dbReference type="EMBL" id="CAJJDO010000222">
    <property type="protein sequence ID" value="CAD8214533.1"/>
    <property type="molecule type" value="Genomic_DNA"/>
</dbReference>
<protein>
    <submittedName>
        <fullName evidence="1">Uncharacterized protein</fullName>
    </submittedName>
</protein>
<keyword evidence="2" id="KW-1185">Reference proteome</keyword>
<evidence type="ECO:0000313" key="1">
    <source>
        <dbReference type="EMBL" id="CAD8214533.1"/>
    </source>
</evidence>
<accession>A0A8S1YLE5</accession>
<organism evidence="1 2">
    <name type="scientific">Paramecium pentaurelia</name>
    <dbReference type="NCBI Taxonomy" id="43138"/>
    <lineage>
        <taxon>Eukaryota</taxon>
        <taxon>Sar</taxon>
        <taxon>Alveolata</taxon>
        <taxon>Ciliophora</taxon>
        <taxon>Intramacronucleata</taxon>
        <taxon>Oligohymenophorea</taxon>
        <taxon>Peniculida</taxon>
        <taxon>Parameciidae</taxon>
        <taxon>Paramecium</taxon>
    </lineage>
</organism>
<name>A0A8S1YLE5_9CILI</name>
<comment type="caution">
    <text evidence="1">The sequence shown here is derived from an EMBL/GenBank/DDBJ whole genome shotgun (WGS) entry which is preliminary data.</text>
</comment>
<dbReference type="Proteomes" id="UP000689195">
    <property type="component" value="Unassembled WGS sequence"/>
</dbReference>
<proteinExistence type="predicted"/>
<sequence length="115" mass="13649">MEHQIRVDSYLDFETIWGGLYCDLNGEKNDELIDLWENYDRDWLQIKYKDIYNNGIKNGKWDIHFRVAIDEKFILIGGGHYNGKNGFKHGEWLDLQKGQYQNGECQGNFSKLKLE</sequence>
<dbReference type="PANTHER" id="PTHR33706:SF1">
    <property type="entry name" value="TPR REPEAT PROTEIN"/>
    <property type="match status" value="1"/>
</dbReference>
<reference evidence="1" key="1">
    <citation type="submission" date="2021-01" db="EMBL/GenBank/DDBJ databases">
        <authorList>
            <consortium name="Genoscope - CEA"/>
            <person name="William W."/>
        </authorList>
    </citation>
    <scope>NUCLEOTIDE SEQUENCE</scope>
</reference>
<evidence type="ECO:0000313" key="2">
    <source>
        <dbReference type="Proteomes" id="UP000689195"/>
    </source>
</evidence>
<dbReference type="AlphaFoldDB" id="A0A8S1YLE5"/>